<evidence type="ECO:0000259" key="4">
    <source>
        <dbReference type="Pfam" id="PF04536"/>
    </source>
</evidence>
<keyword evidence="2" id="KW-0472">Membrane</keyword>
<evidence type="ECO:0000256" key="2">
    <source>
        <dbReference type="SAM" id="Phobius"/>
    </source>
</evidence>
<feature type="chain" id="PRO_5009138675" description="TPM domain-containing protein" evidence="3">
    <location>
        <begin position="24"/>
        <end position="248"/>
    </location>
</feature>
<gene>
    <name evidence="5" type="ORF">AUC69_11730</name>
</gene>
<proteinExistence type="predicted"/>
<sequence>MLSRFCGVALAIVFGLALLPASAEPTFPALTGRVVDGAGLLSPADVQALTAELKALEDKSTDQLVVVTVPSLQGYTIEDYGYQLGRHWGIGTAELDNGVLLIVAPNERKVRIEVGYGLEPILTDALTKIIIENGILPRFRAGDFPGGIKDGVHDIALALTGDAAELEARARARDEADDSALWFTFLFWTIIVLWVALSLYSSSGTVSRGGRRTGGSSWGSSGGGWSSGGGGFSGGGGSFGGGGSSGSW</sequence>
<evidence type="ECO:0000256" key="1">
    <source>
        <dbReference type="SAM" id="MobiDB-lite"/>
    </source>
</evidence>
<feature type="transmembrane region" description="Helical" evidence="2">
    <location>
        <begin position="180"/>
        <end position="202"/>
    </location>
</feature>
<keyword evidence="3" id="KW-0732">Signal</keyword>
<evidence type="ECO:0000313" key="6">
    <source>
        <dbReference type="Proteomes" id="UP000094472"/>
    </source>
</evidence>
<dbReference type="Proteomes" id="UP000094472">
    <property type="component" value="Unassembled WGS sequence"/>
</dbReference>
<dbReference type="PANTHER" id="PTHR30373:SF2">
    <property type="entry name" value="UPF0603 PROTEIN YGCG"/>
    <property type="match status" value="1"/>
</dbReference>
<dbReference type="Pfam" id="PF04536">
    <property type="entry name" value="TPM_phosphatase"/>
    <property type="match status" value="1"/>
</dbReference>
<name>A0A1E3VVA5_9HYPH</name>
<comment type="caution">
    <text evidence="5">The sequence shown here is derived from an EMBL/GenBank/DDBJ whole genome shotgun (WGS) entry which is preliminary data.</text>
</comment>
<accession>A0A1E3VVA5</accession>
<feature type="domain" description="TPM" evidence="4">
    <location>
        <begin position="34"/>
        <end position="156"/>
    </location>
</feature>
<evidence type="ECO:0000256" key="3">
    <source>
        <dbReference type="SAM" id="SignalP"/>
    </source>
</evidence>
<dbReference type="Gene3D" id="3.10.310.50">
    <property type="match status" value="1"/>
</dbReference>
<dbReference type="InterPro" id="IPR007621">
    <property type="entry name" value="TPM_dom"/>
</dbReference>
<feature type="signal peptide" evidence="3">
    <location>
        <begin position="1"/>
        <end position="23"/>
    </location>
</feature>
<feature type="compositionally biased region" description="Gly residues" evidence="1">
    <location>
        <begin position="212"/>
        <end position="224"/>
    </location>
</feature>
<dbReference type="AlphaFoldDB" id="A0A1E3VVA5"/>
<keyword evidence="2" id="KW-1133">Transmembrane helix</keyword>
<keyword evidence="6" id="KW-1185">Reference proteome</keyword>
<dbReference type="STRING" id="1774969.AUC69_11730"/>
<protein>
    <recommendedName>
        <fullName evidence="4">TPM domain-containing protein</fullName>
    </recommendedName>
</protein>
<organism evidence="5 6">
    <name type="scientific">Methyloceanibacter superfactus</name>
    <dbReference type="NCBI Taxonomy" id="1774969"/>
    <lineage>
        <taxon>Bacteria</taxon>
        <taxon>Pseudomonadati</taxon>
        <taxon>Pseudomonadota</taxon>
        <taxon>Alphaproteobacteria</taxon>
        <taxon>Hyphomicrobiales</taxon>
        <taxon>Hyphomicrobiaceae</taxon>
        <taxon>Methyloceanibacter</taxon>
    </lineage>
</organism>
<keyword evidence="2" id="KW-0812">Transmembrane</keyword>
<evidence type="ECO:0000313" key="5">
    <source>
        <dbReference type="EMBL" id="ODR97439.1"/>
    </source>
</evidence>
<dbReference type="PANTHER" id="PTHR30373">
    <property type="entry name" value="UPF0603 PROTEIN YGCG"/>
    <property type="match status" value="1"/>
</dbReference>
<reference evidence="5 6" key="1">
    <citation type="journal article" date="2016" name="Environ. Microbiol.">
        <title>New Methyloceanibacter diversity from North Sea sediments includes methanotroph containing solely the soluble methane monooxygenase.</title>
        <authorList>
            <person name="Vekeman B."/>
            <person name="Kerckhof F.M."/>
            <person name="Cremers G."/>
            <person name="de Vos P."/>
            <person name="Vandamme P."/>
            <person name="Boon N."/>
            <person name="Op den Camp H.J."/>
            <person name="Heylen K."/>
        </authorList>
    </citation>
    <scope>NUCLEOTIDE SEQUENCE [LARGE SCALE GENOMIC DNA]</scope>
    <source>
        <strain evidence="5 6">R-67175</strain>
    </source>
</reference>
<dbReference type="EMBL" id="LPWF01000026">
    <property type="protein sequence ID" value="ODR97439.1"/>
    <property type="molecule type" value="Genomic_DNA"/>
</dbReference>
<feature type="region of interest" description="Disordered" evidence="1">
    <location>
        <begin position="203"/>
        <end position="224"/>
    </location>
</feature>